<proteinExistence type="predicted"/>
<sequence>MNSRKNLLQAVSPLCVLIPLALTSSVAEATTVIVVNKNAAGVGFNDTTPATPVGGNTGTTVGAQRLIAFQAAADLWATHVASSVPIRVGAQFTALTCSSNSAVLGSAGPNTVHRDFAGAPFASTYYTQAEANALAGADLASGTDDINANFNSNLGQTGCLDGNGWYYGLDSNPPSNRIDFMTVLVHELGHGLGFLSLVDLGTGSKFNGFNDTYMRNLENHGATPPDYPSMSDAQRLAASISVTNLHWTGLNVRISSPLLTAGKTGDHVQLYAPNPAQSGSSVSHWNTAATPNQIMEPFITGPLHSPTLERPLFRDLGWKILSPRVDFSGEGNSDILWRDSNNGNAVVSLMKAGTISSSTFVANLPLTWTVAGTGDFNFDGKSDILWRDSSNGNAVVSLMNGPNIVSSTFVANLPLTWAVAGTGDFDGDGKSDILWRDSSNGNAVVSLMNGALIASSTFVANLPTTWIVAGVGDFNADGKADILWRDTNNGNVVVSLMNGAVIGSSTFVATLPTSWSVAGTGDFNSDGRRDILWRDSSNGNAVVSLMNGASIASSTFVATLPLTWSAAQVADFNSDGKNDILWRDTSNGNAVVSIMDGASIVSSTFVANLPVSWTVQGASAN</sequence>
<evidence type="ECO:0000313" key="4">
    <source>
        <dbReference type="Proteomes" id="UP000422569"/>
    </source>
</evidence>
<name>A0A6B8M2T9_9HYPH</name>
<reference evidence="3 4" key="1">
    <citation type="submission" date="2019-09" db="EMBL/GenBank/DDBJ databases">
        <title>Isolation and complete genome sequencing of Methylocystis species.</title>
        <authorList>
            <person name="Rumah B.L."/>
            <person name="Stead C.E."/>
            <person name="Stevens B.C."/>
            <person name="Minton N.P."/>
            <person name="Grosse-Honebrink A."/>
            <person name="Zhang Y."/>
        </authorList>
    </citation>
    <scope>NUCLEOTIDE SEQUENCE [LARGE SCALE GENOMIC DNA]</scope>
    <source>
        <strain evidence="3 4">BRCS2</strain>
    </source>
</reference>
<dbReference type="PANTHER" id="PTHR46580:SF2">
    <property type="entry name" value="MAM DOMAIN-CONTAINING PROTEIN"/>
    <property type="match status" value="1"/>
</dbReference>
<dbReference type="Pfam" id="PF13517">
    <property type="entry name" value="FG-GAP_3"/>
    <property type="match status" value="2"/>
</dbReference>
<keyword evidence="1 2" id="KW-0732">Signal</keyword>
<dbReference type="Gene3D" id="2.130.10.130">
    <property type="entry name" value="Integrin alpha, N-terminal"/>
    <property type="match status" value="2"/>
</dbReference>
<dbReference type="KEGG" id="mpar:F7D14_00315"/>
<dbReference type="RefSeq" id="WP_154419589.1">
    <property type="nucleotide sequence ID" value="NZ_CP044331.1"/>
</dbReference>
<evidence type="ECO:0000313" key="3">
    <source>
        <dbReference type="EMBL" id="QGM96089.1"/>
    </source>
</evidence>
<keyword evidence="4" id="KW-1185">Reference proteome</keyword>
<feature type="signal peptide" evidence="2">
    <location>
        <begin position="1"/>
        <end position="29"/>
    </location>
</feature>
<evidence type="ECO:0000256" key="1">
    <source>
        <dbReference type="ARBA" id="ARBA00022729"/>
    </source>
</evidence>
<dbReference type="SUPFAM" id="SSF69318">
    <property type="entry name" value="Integrin alpha N-terminal domain"/>
    <property type="match status" value="1"/>
</dbReference>
<evidence type="ECO:0000256" key="2">
    <source>
        <dbReference type="SAM" id="SignalP"/>
    </source>
</evidence>
<dbReference type="EMBL" id="CP044331">
    <property type="protein sequence ID" value="QGM96089.1"/>
    <property type="molecule type" value="Genomic_DNA"/>
</dbReference>
<dbReference type="AlphaFoldDB" id="A0A6B8M2T9"/>
<feature type="chain" id="PRO_5025620102" evidence="2">
    <location>
        <begin position="30"/>
        <end position="621"/>
    </location>
</feature>
<dbReference type="InterPro" id="IPR028994">
    <property type="entry name" value="Integrin_alpha_N"/>
</dbReference>
<protein>
    <submittedName>
        <fullName evidence="3">VCBS repeat-containing protein</fullName>
    </submittedName>
</protein>
<organism evidence="3 4">
    <name type="scientific">Methylocystis parvus</name>
    <dbReference type="NCBI Taxonomy" id="134"/>
    <lineage>
        <taxon>Bacteria</taxon>
        <taxon>Pseudomonadati</taxon>
        <taxon>Pseudomonadota</taxon>
        <taxon>Alphaproteobacteria</taxon>
        <taxon>Hyphomicrobiales</taxon>
        <taxon>Methylocystaceae</taxon>
        <taxon>Methylocystis</taxon>
    </lineage>
</organism>
<accession>A0A6B8M2T9</accession>
<dbReference type="PANTHER" id="PTHR46580">
    <property type="entry name" value="SENSOR KINASE-RELATED"/>
    <property type="match status" value="1"/>
</dbReference>
<dbReference type="InterPro" id="IPR013517">
    <property type="entry name" value="FG-GAP"/>
</dbReference>
<gene>
    <name evidence="3" type="ORF">F7D14_00315</name>
</gene>
<dbReference type="Proteomes" id="UP000422569">
    <property type="component" value="Chromosome"/>
</dbReference>